<dbReference type="Pfam" id="PF20414">
    <property type="entry name" value="DUF6698"/>
    <property type="match status" value="1"/>
</dbReference>
<reference evidence="2 3" key="1">
    <citation type="journal article" date="2014" name="PLoS Genet.">
        <title>Analysis of the Phlebiopsis gigantea genome, transcriptome and secretome provides insight into its pioneer colonization strategies of wood.</title>
        <authorList>
            <person name="Hori C."/>
            <person name="Ishida T."/>
            <person name="Igarashi K."/>
            <person name="Samejima M."/>
            <person name="Suzuki H."/>
            <person name="Master E."/>
            <person name="Ferreira P."/>
            <person name="Ruiz-Duenas F.J."/>
            <person name="Held B."/>
            <person name="Canessa P."/>
            <person name="Larrondo L.F."/>
            <person name="Schmoll M."/>
            <person name="Druzhinina I.S."/>
            <person name="Kubicek C.P."/>
            <person name="Gaskell J.A."/>
            <person name="Kersten P."/>
            <person name="St John F."/>
            <person name="Glasner J."/>
            <person name="Sabat G."/>
            <person name="Splinter BonDurant S."/>
            <person name="Syed K."/>
            <person name="Yadav J."/>
            <person name="Mgbeahuruike A.C."/>
            <person name="Kovalchuk A."/>
            <person name="Asiegbu F.O."/>
            <person name="Lackner G."/>
            <person name="Hoffmeister D."/>
            <person name="Rencoret J."/>
            <person name="Gutierrez A."/>
            <person name="Sun H."/>
            <person name="Lindquist E."/>
            <person name="Barry K."/>
            <person name="Riley R."/>
            <person name="Grigoriev I.V."/>
            <person name="Henrissat B."/>
            <person name="Kues U."/>
            <person name="Berka R.M."/>
            <person name="Martinez A.T."/>
            <person name="Covert S.F."/>
            <person name="Blanchette R.A."/>
            <person name="Cullen D."/>
        </authorList>
    </citation>
    <scope>NUCLEOTIDE SEQUENCE [LARGE SCALE GENOMIC DNA]</scope>
    <source>
        <strain evidence="2 3">11061_1 CR5-6</strain>
    </source>
</reference>
<feature type="compositionally biased region" description="Low complexity" evidence="1">
    <location>
        <begin position="700"/>
        <end position="709"/>
    </location>
</feature>
<feature type="region of interest" description="Disordered" evidence="1">
    <location>
        <begin position="670"/>
        <end position="711"/>
    </location>
</feature>
<feature type="region of interest" description="Disordered" evidence="1">
    <location>
        <begin position="547"/>
        <end position="568"/>
    </location>
</feature>
<feature type="compositionally biased region" description="Polar residues" evidence="1">
    <location>
        <begin position="153"/>
        <end position="162"/>
    </location>
</feature>
<accession>A0A0C3PB05</accession>
<feature type="region of interest" description="Disordered" evidence="1">
    <location>
        <begin position="87"/>
        <end position="199"/>
    </location>
</feature>
<gene>
    <name evidence="2" type="ORF">PHLGIDRAFT_503412</name>
</gene>
<dbReference type="HOGENOM" id="CLU_347842_0_0_1"/>
<name>A0A0C3PB05_PHLG1</name>
<dbReference type="InterPro" id="IPR046521">
    <property type="entry name" value="DUF6698"/>
</dbReference>
<feature type="compositionally biased region" description="Polar residues" evidence="1">
    <location>
        <begin position="52"/>
        <end position="61"/>
    </location>
</feature>
<organism evidence="2 3">
    <name type="scientific">Phlebiopsis gigantea (strain 11061_1 CR5-6)</name>
    <name type="common">White-rot fungus</name>
    <name type="synonym">Peniophora gigantea</name>
    <dbReference type="NCBI Taxonomy" id="745531"/>
    <lineage>
        <taxon>Eukaryota</taxon>
        <taxon>Fungi</taxon>
        <taxon>Dikarya</taxon>
        <taxon>Basidiomycota</taxon>
        <taxon>Agaricomycotina</taxon>
        <taxon>Agaricomycetes</taxon>
        <taxon>Polyporales</taxon>
        <taxon>Phanerochaetaceae</taxon>
        <taxon>Phlebiopsis</taxon>
    </lineage>
</organism>
<protein>
    <submittedName>
        <fullName evidence="2">Uncharacterized protein</fullName>
    </submittedName>
</protein>
<feature type="compositionally biased region" description="Low complexity" evidence="1">
    <location>
        <begin position="176"/>
        <end position="188"/>
    </location>
</feature>
<evidence type="ECO:0000256" key="1">
    <source>
        <dbReference type="SAM" id="MobiDB-lite"/>
    </source>
</evidence>
<feature type="compositionally biased region" description="Polar residues" evidence="1">
    <location>
        <begin position="118"/>
        <end position="133"/>
    </location>
</feature>
<proteinExistence type="predicted"/>
<keyword evidence="3" id="KW-1185">Reference proteome</keyword>
<evidence type="ECO:0000313" key="2">
    <source>
        <dbReference type="EMBL" id="KIP02063.1"/>
    </source>
</evidence>
<feature type="region of interest" description="Disordered" evidence="1">
    <location>
        <begin position="749"/>
        <end position="811"/>
    </location>
</feature>
<dbReference type="OrthoDB" id="2857391at2759"/>
<dbReference type="EMBL" id="KN840708">
    <property type="protein sequence ID" value="KIP02063.1"/>
    <property type="molecule type" value="Genomic_DNA"/>
</dbReference>
<feature type="region of interest" description="Disordered" evidence="1">
    <location>
        <begin position="1"/>
        <end position="71"/>
    </location>
</feature>
<sequence>MSSRPPSHLLPALDSDNEDFDQSFVSDMDNVSVAQPLWQPGLSQAAGPQGAVASSRSQQHGPVSHRQGTEAAYATTVGHGAAAAGVRANTVSHSTGRPRIQGSASARTSSDPRLHAQPASQTRRQHIQGNQVVSAPVLNVPDEAAWVPRASSRGPTSNQASRPGNELEAPQRRAISAGSSASAAGVGVDQMHPVTTGPSGNAVPYLPTLTEVEEYRLKDRETELKVASLEAVINARKKTGKQSDKPQAIPRAHEDEYNQCARRAAAIAIPFLDSEDLTRPFSPEDHLSPARWSSDDAILRGRTAQLYARFPEHLRDDLRFHPNTQKFVIGKAKGQRSTMLESAKQKRWQIFDDQPMEIREAISEKKFDHPGIKALIQGDDGPCTAPNFSSVMYITGRTGEVPGALFKPRHAIRAGRIILWGPSALETEKQGRPHANSVGRKWGIKDFHEIPREFIALSLIICRFILSGDPELTDISKSGFQYATLWETIVLMLHEPNGQPVVDMWTHELLGWCRDGRQLAAHSSGLGLPPTVTPQHDTRVRTLWSSSIPEPWHPDSSSPATADAGSGGAAAMNINHALTEGGEYKDESFGLSENWQLEDTFDLSSCAPSPLVPAVVHLHSTLPHTSHASQPARAVMNSGNIPRREPSLSTRPRAVPVFATPEALSSAATAYNGITRDVPTPAETNENDFDDMYYSPPPQTQTHSQPSQSAHFSQVINPVLHDLEQTHAELHATANAALVTTGLQALSLDAPGDVPEPPATKSKALARNTRGRASKRAGVVVHADPSEDVDARPQGTRMTRNTRSSRKNTAA</sequence>
<feature type="compositionally biased region" description="Polar residues" evidence="1">
    <location>
        <begin position="796"/>
        <end position="811"/>
    </location>
</feature>
<dbReference type="AlphaFoldDB" id="A0A0C3PB05"/>
<feature type="region of interest" description="Disordered" evidence="1">
    <location>
        <begin position="623"/>
        <end position="653"/>
    </location>
</feature>
<feature type="compositionally biased region" description="Polar residues" evidence="1">
    <location>
        <begin position="102"/>
        <end position="111"/>
    </location>
</feature>
<dbReference type="Proteomes" id="UP000053257">
    <property type="component" value="Unassembled WGS sequence"/>
</dbReference>
<evidence type="ECO:0000313" key="3">
    <source>
        <dbReference type="Proteomes" id="UP000053257"/>
    </source>
</evidence>
<feature type="compositionally biased region" description="Low complexity" evidence="1">
    <location>
        <begin position="554"/>
        <end position="564"/>
    </location>
</feature>